<dbReference type="AlphaFoldDB" id="H8L1W3"/>
<feature type="region of interest" description="Disordered" evidence="1">
    <location>
        <begin position="1"/>
        <end position="35"/>
    </location>
</feature>
<protein>
    <submittedName>
        <fullName evidence="2">Uncharacterized protein</fullName>
    </submittedName>
</protein>
<reference evidence="2" key="1">
    <citation type="submission" date="2012-02" db="EMBL/GenBank/DDBJ databases">
        <title>The complete genome of Frateuria aurantia DSM 6220.</title>
        <authorList>
            <consortium name="US DOE Joint Genome Institute (JGI-PGF)"/>
            <person name="Lucas S."/>
            <person name="Copeland A."/>
            <person name="Lapidus A."/>
            <person name="Glavina del Rio T."/>
            <person name="Dalin E."/>
            <person name="Tice H."/>
            <person name="Bruce D."/>
            <person name="Goodwin L."/>
            <person name="Pitluck S."/>
            <person name="Peters L."/>
            <person name="Ovchinnikova G."/>
            <person name="Teshima H."/>
            <person name="Kyrpides N."/>
            <person name="Mavromatis K."/>
            <person name="Ivanova N."/>
            <person name="Brettin T."/>
            <person name="Detter J.C."/>
            <person name="Han C."/>
            <person name="Larimer F."/>
            <person name="Land M."/>
            <person name="Hauser L."/>
            <person name="Markowitz V."/>
            <person name="Cheng J.-F."/>
            <person name="Hugenholtz P."/>
            <person name="Woyke T."/>
            <person name="Wu D."/>
            <person name="Brambilla E."/>
            <person name="Klenk H.-P."/>
            <person name="Eisen J.A."/>
        </authorList>
    </citation>
    <scope>NUCLEOTIDE SEQUENCE</scope>
    <source>
        <strain evidence="2">DSM 6220</strain>
    </source>
</reference>
<gene>
    <name evidence="2" type="ordered locus">Fraau_1987</name>
</gene>
<organism evidence="2 3">
    <name type="scientific">Frateuria aurantia (strain ATCC 33424 / DSM 6220 / KCTC 2777 / LMG 1558 / NBRC 3245 / NCIMB 13370)</name>
    <name type="common">Acetobacter aurantius</name>
    <dbReference type="NCBI Taxonomy" id="767434"/>
    <lineage>
        <taxon>Bacteria</taxon>
        <taxon>Pseudomonadati</taxon>
        <taxon>Pseudomonadota</taxon>
        <taxon>Gammaproteobacteria</taxon>
        <taxon>Lysobacterales</taxon>
        <taxon>Rhodanobacteraceae</taxon>
        <taxon>Frateuria</taxon>
    </lineage>
</organism>
<proteinExistence type="predicted"/>
<feature type="compositionally biased region" description="Basic residues" evidence="1">
    <location>
        <begin position="1"/>
        <end position="14"/>
    </location>
</feature>
<accession>H8L1W3</accession>
<dbReference type="EMBL" id="CP003350">
    <property type="protein sequence ID" value="AFC86374.1"/>
    <property type="molecule type" value="Genomic_DNA"/>
</dbReference>
<evidence type="ECO:0000313" key="3">
    <source>
        <dbReference type="Proteomes" id="UP000005234"/>
    </source>
</evidence>
<sequence>MAVHACRCRTAHRRGQSDRRISAAGSGPSDRQHQHMRSFWTTTHAHASRLPWDHFRDVTKKPRLPVTLCHGIVTVPAAAGHRMSRQCHGLSRSIRANARRRSQAILLARRPVLPRLAATYPPHAPARDAHRLRCPDPAKWYGRKPASREPAQTGRSQAAGAIQHQHSVTNITIKANFSPKWNTWNTLEHVRCSKV</sequence>
<evidence type="ECO:0000256" key="1">
    <source>
        <dbReference type="SAM" id="MobiDB-lite"/>
    </source>
</evidence>
<dbReference type="HOGENOM" id="CLU_1394542_0_0_6"/>
<feature type="region of interest" description="Disordered" evidence="1">
    <location>
        <begin position="134"/>
        <end position="163"/>
    </location>
</feature>
<keyword evidence="3" id="KW-1185">Reference proteome</keyword>
<name>H8L1W3_FRAAD</name>
<dbReference type="KEGG" id="fau:Fraau_1987"/>
<evidence type="ECO:0000313" key="2">
    <source>
        <dbReference type="EMBL" id="AFC86374.1"/>
    </source>
</evidence>
<dbReference type="Proteomes" id="UP000005234">
    <property type="component" value="Chromosome"/>
</dbReference>